<keyword evidence="3" id="KW-1185">Reference proteome</keyword>
<accession>A0ABR2LE32</accession>
<feature type="region of interest" description="Disordered" evidence="1">
    <location>
        <begin position="1"/>
        <end position="55"/>
    </location>
</feature>
<evidence type="ECO:0000313" key="2">
    <source>
        <dbReference type="EMBL" id="KAK8938332.1"/>
    </source>
</evidence>
<protein>
    <submittedName>
        <fullName evidence="2">Uncharacterized protein</fullName>
    </submittedName>
</protein>
<gene>
    <name evidence="2" type="ORF">KSP40_PGU007650</name>
</gene>
<evidence type="ECO:0000313" key="3">
    <source>
        <dbReference type="Proteomes" id="UP001412067"/>
    </source>
</evidence>
<comment type="caution">
    <text evidence="2">The sequence shown here is derived from an EMBL/GenBank/DDBJ whole genome shotgun (WGS) entry which is preliminary data.</text>
</comment>
<sequence>MENRDGGPAATLRPGILSTNMPVKMRPVLPLPADPRGNPARPELHSGVLPGGLAV</sequence>
<dbReference type="EMBL" id="JBBWWR010000021">
    <property type="protein sequence ID" value="KAK8938332.1"/>
    <property type="molecule type" value="Genomic_DNA"/>
</dbReference>
<proteinExistence type="predicted"/>
<organism evidence="2 3">
    <name type="scientific">Platanthera guangdongensis</name>
    <dbReference type="NCBI Taxonomy" id="2320717"/>
    <lineage>
        <taxon>Eukaryota</taxon>
        <taxon>Viridiplantae</taxon>
        <taxon>Streptophyta</taxon>
        <taxon>Embryophyta</taxon>
        <taxon>Tracheophyta</taxon>
        <taxon>Spermatophyta</taxon>
        <taxon>Magnoliopsida</taxon>
        <taxon>Liliopsida</taxon>
        <taxon>Asparagales</taxon>
        <taxon>Orchidaceae</taxon>
        <taxon>Orchidoideae</taxon>
        <taxon>Orchideae</taxon>
        <taxon>Orchidinae</taxon>
        <taxon>Platanthera</taxon>
    </lineage>
</organism>
<reference evidence="2 3" key="1">
    <citation type="journal article" date="2022" name="Nat. Plants">
        <title>Genomes of leafy and leafless Platanthera orchids illuminate the evolution of mycoheterotrophy.</title>
        <authorList>
            <person name="Li M.H."/>
            <person name="Liu K.W."/>
            <person name="Li Z."/>
            <person name="Lu H.C."/>
            <person name="Ye Q.L."/>
            <person name="Zhang D."/>
            <person name="Wang J.Y."/>
            <person name="Li Y.F."/>
            <person name="Zhong Z.M."/>
            <person name="Liu X."/>
            <person name="Yu X."/>
            <person name="Liu D.K."/>
            <person name="Tu X.D."/>
            <person name="Liu B."/>
            <person name="Hao Y."/>
            <person name="Liao X.Y."/>
            <person name="Jiang Y.T."/>
            <person name="Sun W.H."/>
            <person name="Chen J."/>
            <person name="Chen Y.Q."/>
            <person name="Ai Y."/>
            <person name="Zhai J.W."/>
            <person name="Wu S.S."/>
            <person name="Zhou Z."/>
            <person name="Hsiao Y.Y."/>
            <person name="Wu W.L."/>
            <person name="Chen Y.Y."/>
            <person name="Lin Y.F."/>
            <person name="Hsu J.L."/>
            <person name="Li C.Y."/>
            <person name="Wang Z.W."/>
            <person name="Zhao X."/>
            <person name="Zhong W.Y."/>
            <person name="Ma X.K."/>
            <person name="Ma L."/>
            <person name="Huang J."/>
            <person name="Chen G.Z."/>
            <person name="Huang M.Z."/>
            <person name="Huang L."/>
            <person name="Peng D.H."/>
            <person name="Luo Y.B."/>
            <person name="Zou S.Q."/>
            <person name="Chen S.P."/>
            <person name="Lan S."/>
            <person name="Tsai W.C."/>
            <person name="Van de Peer Y."/>
            <person name="Liu Z.J."/>
        </authorList>
    </citation>
    <scope>NUCLEOTIDE SEQUENCE [LARGE SCALE GENOMIC DNA]</scope>
    <source>
        <strain evidence="2">Lor288</strain>
    </source>
</reference>
<name>A0ABR2LE32_9ASPA</name>
<dbReference type="Proteomes" id="UP001412067">
    <property type="component" value="Unassembled WGS sequence"/>
</dbReference>
<evidence type="ECO:0000256" key="1">
    <source>
        <dbReference type="SAM" id="MobiDB-lite"/>
    </source>
</evidence>